<dbReference type="GO" id="GO:0016787">
    <property type="term" value="F:hydrolase activity"/>
    <property type="evidence" value="ECO:0007669"/>
    <property type="project" value="UniProtKB-KW"/>
</dbReference>
<dbReference type="SUPFAM" id="SSF56281">
    <property type="entry name" value="Metallo-hydrolase/oxidoreductase"/>
    <property type="match status" value="1"/>
</dbReference>
<dbReference type="InterPro" id="IPR051682">
    <property type="entry name" value="Mito_Persulfide_Diox"/>
</dbReference>
<dbReference type="CDD" id="cd07724">
    <property type="entry name" value="POD-like_MBL-fold"/>
    <property type="match status" value="1"/>
</dbReference>
<name>A0A3D8Y9G4_9BACT</name>
<dbReference type="Pfam" id="PF00581">
    <property type="entry name" value="Rhodanese"/>
    <property type="match status" value="1"/>
</dbReference>
<dbReference type="PANTHER" id="PTHR43084">
    <property type="entry name" value="PERSULFIDE DIOXYGENASE ETHE1"/>
    <property type="match status" value="1"/>
</dbReference>
<dbReference type="InterPro" id="IPR036873">
    <property type="entry name" value="Rhodanese-like_dom_sf"/>
</dbReference>
<evidence type="ECO:0000259" key="2">
    <source>
        <dbReference type="PROSITE" id="PS50206"/>
    </source>
</evidence>
<dbReference type="InterPro" id="IPR036866">
    <property type="entry name" value="RibonucZ/Hydroxyglut_hydro"/>
</dbReference>
<dbReference type="OrthoDB" id="9784009at2"/>
<keyword evidence="4" id="KW-1185">Reference proteome</keyword>
<dbReference type="GO" id="GO:0046872">
    <property type="term" value="F:metal ion binding"/>
    <property type="evidence" value="ECO:0007669"/>
    <property type="project" value="UniProtKB-KW"/>
</dbReference>
<accession>A0A3D8Y9G4</accession>
<dbReference type="Pfam" id="PF00753">
    <property type="entry name" value="Lactamase_B"/>
    <property type="match status" value="1"/>
</dbReference>
<dbReference type="FunFam" id="3.60.15.10:FF:000030">
    <property type="entry name" value="Metallo-beta-lactamase family protein"/>
    <property type="match status" value="1"/>
</dbReference>
<dbReference type="GO" id="GO:0050313">
    <property type="term" value="F:sulfur dioxygenase activity"/>
    <property type="evidence" value="ECO:0007669"/>
    <property type="project" value="InterPro"/>
</dbReference>
<reference evidence="3 4" key="1">
    <citation type="submission" date="2018-07" db="EMBL/GenBank/DDBJ databases">
        <title>Dyadobacter roseus sp. nov., isolated from rose rhizosphere soil.</title>
        <authorList>
            <person name="Chen L."/>
        </authorList>
    </citation>
    <scope>NUCLEOTIDE SEQUENCE [LARGE SCALE GENOMIC DNA]</scope>
    <source>
        <strain evidence="3 4">RS19</strain>
    </source>
</reference>
<protein>
    <submittedName>
        <fullName evidence="3">MBL fold metallo-hydrolase</fullName>
    </submittedName>
</protein>
<evidence type="ECO:0000256" key="1">
    <source>
        <dbReference type="ARBA" id="ARBA00022723"/>
    </source>
</evidence>
<sequence>MKIQQFEDKFLAHYSYAILSECESKVVLIDPARNPEPYYSFAKEHHAEIIAVIETHSHADFVSSHLEIAKSTGAAIYASKKTEATYKLTSFDDGDVLTFGKIILKAINTPGHSDDSISVLLEHNGASKYLFSGDTLFIGDCGRPDLREADGNIEVQREKLAAKMYHSLRDKLMQLPDEVVLYPAHGAGTLCGKALSDAASSTMGEQKAENWSLQPMSEEVFVKELTSDQPFIPAYFPYDVELNKKGASAFGESTDKVKISVSPEQSKTSPLDPDIWIVDSRSQEDFKKGHLANSINIMDGTKFETWLGSMIDPSKEFYLAAHDTETLKRLIGRAASIGYETRIREAFLLRDGQQIMQPLDLEDFEAHRDQYTIVDVRNVSEVSANKIFHTSIAIPLAELKSRIGEIPLDKPIAVHCAGGYRSAIGSSLLAVLVVGSTPVFDIGDHIKKFDQHQAVH</sequence>
<comment type="caution">
    <text evidence="3">The sequence shown here is derived from an EMBL/GenBank/DDBJ whole genome shotgun (WGS) entry which is preliminary data.</text>
</comment>
<dbReference type="PANTHER" id="PTHR43084:SF1">
    <property type="entry name" value="PERSULFIDE DIOXYGENASE ETHE1, MITOCHONDRIAL"/>
    <property type="match status" value="1"/>
</dbReference>
<dbReference type="RefSeq" id="WP_115831848.1">
    <property type="nucleotide sequence ID" value="NZ_QNUL01000012.1"/>
</dbReference>
<dbReference type="InterPro" id="IPR044528">
    <property type="entry name" value="POD-like_MBL-fold"/>
</dbReference>
<keyword evidence="1" id="KW-0479">Metal-binding</keyword>
<dbReference type="EMBL" id="QNUL01000012">
    <property type="protein sequence ID" value="REA60103.1"/>
    <property type="molecule type" value="Genomic_DNA"/>
</dbReference>
<dbReference type="SUPFAM" id="SSF52821">
    <property type="entry name" value="Rhodanese/Cell cycle control phosphatase"/>
    <property type="match status" value="2"/>
</dbReference>
<gene>
    <name evidence="3" type="ORF">DSL64_15615</name>
</gene>
<dbReference type="InterPro" id="IPR001279">
    <property type="entry name" value="Metallo-B-lactamas"/>
</dbReference>
<dbReference type="Proteomes" id="UP000256373">
    <property type="component" value="Unassembled WGS sequence"/>
</dbReference>
<dbReference type="AlphaFoldDB" id="A0A3D8Y9G4"/>
<feature type="domain" description="Rhodanese" evidence="2">
    <location>
        <begin position="271"/>
        <end position="319"/>
    </location>
</feature>
<dbReference type="PROSITE" id="PS50206">
    <property type="entry name" value="RHODANESE_3"/>
    <property type="match status" value="2"/>
</dbReference>
<keyword evidence="3" id="KW-0378">Hydrolase</keyword>
<dbReference type="Gene3D" id="3.60.15.10">
    <property type="entry name" value="Ribonuclease Z/Hydroxyacylglutathione hydrolase-like"/>
    <property type="match status" value="1"/>
</dbReference>
<proteinExistence type="predicted"/>
<dbReference type="SMART" id="SM00849">
    <property type="entry name" value="Lactamase_B"/>
    <property type="match status" value="1"/>
</dbReference>
<dbReference type="InterPro" id="IPR001763">
    <property type="entry name" value="Rhodanese-like_dom"/>
</dbReference>
<dbReference type="GO" id="GO:0006749">
    <property type="term" value="P:glutathione metabolic process"/>
    <property type="evidence" value="ECO:0007669"/>
    <property type="project" value="InterPro"/>
</dbReference>
<organism evidence="3 4">
    <name type="scientific">Dyadobacter luteus</name>
    <dbReference type="NCBI Taxonomy" id="2259619"/>
    <lineage>
        <taxon>Bacteria</taxon>
        <taxon>Pseudomonadati</taxon>
        <taxon>Bacteroidota</taxon>
        <taxon>Cytophagia</taxon>
        <taxon>Cytophagales</taxon>
        <taxon>Spirosomataceae</taxon>
        <taxon>Dyadobacter</taxon>
    </lineage>
</organism>
<dbReference type="GO" id="GO:0070813">
    <property type="term" value="P:hydrogen sulfide metabolic process"/>
    <property type="evidence" value="ECO:0007669"/>
    <property type="project" value="TreeGrafter"/>
</dbReference>
<dbReference type="Gene3D" id="3.40.250.10">
    <property type="entry name" value="Rhodanese-like domain"/>
    <property type="match status" value="2"/>
</dbReference>
<evidence type="ECO:0000313" key="4">
    <source>
        <dbReference type="Proteomes" id="UP000256373"/>
    </source>
</evidence>
<feature type="domain" description="Rhodanese" evidence="2">
    <location>
        <begin position="367"/>
        <end position="432"/>
    </location>
</feature>
<evidence type="ECO:0000313" key="3">
    <source>
        <dbReference type="EMBL" id="REA60103.1"/>
    </source>
</evidence>